<dbReference type="PROSITE" id="PS50893">
    <property type="entry name" value="ABC_TRANSPORTER_2"/>
    <property type="match status" value="1"/>
</dbReference>
<comment type="caution">
    <text evidence="10">The sequence shown here is derived from an EMBL/GenBank/DDBJ whole genome shotgun (WGS) entry which is preliminary data.</text>
</comment>
<dbReference type="RefSeq" id="WP_125714176.1">
    <property type="nucleotide sequence ID" value="NZ_JBHTOP010000005.1"/>
</dbReference>
<dbReference type="InterPro" id="IPR011527">
    <property type="entry name" value="ABC1_TM_dom"/>
</dbReference>
<proteinExistence type="predicted"/>
<dbReference type="EMBL" id="JBHTOP010000005">
    <property type="protein sequence ID" value="MFD1671167.1"/>
    <property type="molecule type" value="Genomic_DNA"/>
</dbReference>
<accession>A0ABW4J899</accession>
<feature type="transmembrane region" description="Helical" evidence="7">
    <location>
        <begin position="155"/>
        <end position="176"/>
    </location>
</feature>
<dbReference type="InterPro" id="IPR036640">
    <property type="entry name" value="ABC1_TM_sf"/>
</dbReference>
<organism evidence="10 11">
    <name type="scientific">Agrilactobacillus yilanensis</name>
    <dbReference type="NCBI Taxonomy" id="2485997"/>
    <lineage>
        <taxon>Bacteria</taxon>
        <taxon>Bacillati</taxon>
        <taxon>Bacillota</taxon>
        <taxon>Bacilli</taxon>
        <taxon>Lactobacillales</taxon>
        <taxon>Lactobacillaceae</taxon>
        <taxon>Agrilactobacillus</taxon>
    </lineage>
</organism>
<keyword evidence="5 7" id="KW-1133">Transmembrane helix</keyword>
<evidence type="ECO:0000256" key="4">
    <source>
        <dbReference type="ARBA" id="ARBA00022840"/>
    </source>
</evidence>
<dbReference type="PROSITE" id="PS50929">
    <property type="entry name" value="ABC_TM1F"/>
    <property type="match status" value="1"/>
</dbReference>
<protein>
    <submittedName>
        <fullName evidence="10">ABC transporter ATP-binding protein</fullName>
    </submittedName>
</protein>
<evidence type="ECO:0000313" key="10">
    <source>
        <dbReference type="EMBL" id="MFD1671167.1"/>
    </source>
</evidence>
<evidence type="ECO:0000256" key="7">
    <source>
        <dbReference type="SAM" id="Phobius"/>
    </source>
</evidence>
<keyword evidence="2 7" id="KW-0812">Transmembrane</keyword>
<dbReference type="Pfam" id="PF00005">
    <property type="entry name" value="ABC_tran"/>
    <property type="match status" value="1"/>
</dbReference>
<dbReference type="Proteomes" id="UP001597267">
    <property type="component" value="Unassembled WGS sequence"/>
</dbReference>
<name>A0ABW4J899_9LACO</name>
<evidence type="ECO:0000259" key="9">
    <source>
        <dbReference type="PROSITE" id="PS50929"/>
    </source>
</evidence>
<keyword evidence="11" id="KW-1185">Reference proteome</keyword>
<dbReference type="PANTHER" id="PTHR43394:SF1">
    <property type="entry name" value="ATP-BINDING CASSETTE SUB-FAMILY B MEMBER 10, MITOCHONDRIAL"/>
    <property type="match status" value="1"/>
</dbReference>
<evidence type="ECO:0000256" key="2">
    <source>
        <dbReference type="ARBA" id="ARBA00022692"/>
    </source>
</evidence>
<keyword evidence="6 7" id="KW-0472">Membrane</keyword>
<feature type="transmembrane region" description="Helical" evidence="7">
    <location>
        <begin position="55"/>
        <end position="76"/>
    </location>
</feature>
<feature type="transmembrane region" description="Helical" evidence="7">
    <location>
        <begin position="278"/>
        <end position="296"/>
    </location>
</feature>
<evidence type="ECO:0000259" key="8">
    <source>
        <dbReference type="PROSITE" id="PS50893"/>
    </source>
</evidence>
<dbReference type="SMART" id="SM00382">
    <property type="entry name" value="AAA"/>
    <property type="match status" value="1"/>
</dbReference>
<evidence type="ECO:0000313" key="11">
    <source>
        <dbReference type="Proteomes" id="UP001597267"/>
    </source>
</evidence>
<dbReference type="InterPro" id="IPR003593">
    <property type="entry name" value="AAA+_ATPase"/>
</dbReference>
<dbReference type="Pfam" id="PF00664">
    <property type="entry name" value="ABC_membrane"/>
    <property type="match status" value="1"/>
</dbReference>
<evidence type="ECO:0000256" key="6">
    <source>
        <dbReference type="ARBA" id="ARBA00023136"/>
    </source>
</evidence>
<dbReference type="PROSITE" id="PS00211">
    <property type="entry name" value="ABC_TRANSPORTER_1"/>
    <property type="match status" value="1"/>
</dbReference>
<dbReference type="InterPro" id="IPR003439">
    <property type="entry name" value="ABC_transporter-like_ATP-bd"/>
</dbReference>
<dbReference type="SUPFAM" id="SSF90123">
    <property type="entry name" value="ABC transporter transmembrane region"/>
    <property type="match status" value="1"/>
</dbReference>
<evidence type="ECO:0000256" key="3">
    <source>
        <dbReference type="ARBA" id="ARBA00022741"/>
    </source>
</evidence>
<dbReference type="SUPFAM" id="SSF52540">
    <property type="entry name" value="P-loop containing nucleoside triphosphate hydrolases"/>
    <property type="match status" value="1"/>
</dbReference>
<dbReference type="InterPro" id="IPR027417">
    <property type="entry name" value="P-loop_NTPase"/>
</dbReference>
<dbReference type="InterPro" id="IPR039421">
    <property type="entry name" value="Type_1_exporter"/>
</dbReference>
<keyword evidence="4 10" id="KW-0067">ATP-binding</keyword>
<dbReference type="InterPro" id="IPR017871">
    <property type="entry name" value="ABC_transporter-like_CS"/>
</dbReference>
<sequence>MKLMVRYALKYKKLLLLNLLFVFGFALIELGLPTLLGQMIDLGINKHSFKNIYQISLIMFIVIVVGMVGLIGLAFTGARLTNNIVRDIRDDLFEAALNLSQQEYKQIGGASLITRTTNDAFQVMNFLQMVLRTGFMTPMMFIVSAIMMLRTNAALSVYVFLAIPVLFLGIMVIAHYSEPMSVAQQGNLDKINQNMRENLSGVRVIRAFVREKFQQDRFGKVNTAYQKSSTHLYTLMAVAQPGFSFIFNIVFALILWQGTLAISAGNLEIGRLIAFVEYIFHVLFSFLMFSSVFMLYPRAAVSAGRIQEIMDTESEIKAVKKPVTAKIKGGITFENVAFSYQDSEEPVLRDINLTINPGQTTAFIGSTGSGKSTLIQLIPRFYDTTSGQLSIDAQNIRDYDIAKLRAQIGFISQKAVLFNGTIRENLQYGQAKADDDALWSALEIAQAKDFVEKLPDQLDTILSEGGSNLSGGQKQRLSIARAIVRRPAIYVFDDSFSALDYKTDLVLRQRLHEAITDATIIIVAQRISTIMNAAQIIVLDQGTIVGKGTHEELLAHNKIYQDIAYSQLSKEELA</sequence>
<evidence type="ECO:0000256" key="5">
    <source>
        <dbReference type="ARBA" id="ARBA00022989"/>
    </source>
</evidence>
<gene>
    <name evidence="10" type="ORF">ACFQ5M_03540</name>
</gene>
<evidence type="ECO:0000256" key="1">
    <source>
        <dbReference type="ARBA" id="ARBA00004651"/>
    </source>
</evidence>
<dbReference type="PANTHER" id="PTHR43394">
    <property type="entry name" value="ATP-DEPENDENT PERMEASE MDL1, MITOCHONDRIAL"/>
    <property type="match status" value="1"/>
</dbReference>
<feature type="transmembrane region" description="Helical" evidence="7">
    <location>
        <begin position="232"/>
        <end position="258"/>
    </location>
</feature>
<comment type="subcellular location">
    <subcellularLocation>
        <location evidence="1">Cell membrane</location>
        <topology evidence="1">Multi-pass membrane protein</topology>
    </subcellularLocation>
</comment>
<dbReference type="CDD" id="cd18548">
    <property type="entry name" value="ABC_6TM_Tm287_like"/>
    <property type="match status" value="1"/>
</dbReference>
<keyword evidence="3" id="KW-0547">Nucleotide-binding</keyword>
<dbReference type="GO" id="GO:0005524">
    <property type="term" value="F:ATP binding"/>
    <property type="evidence" value="ECO:0007669"/>
    <property type="project" value="UniProtKB-KW"/>
</dbReference>
<reference evidence="11" key="1">
    <citation type="journal article" date="2019" name="Int. J. Syst. Evol. Microbiol.">
        <title>The Global Catalogue of Microorganisms (GCM) 10K type strain sequencing project: providing services to taxonomists for standard genome sequencing and annotation.</title>
        <authorList>
            <consortium name="The Broad Institute Genomics Platform"/>
            <consortium name="The Broad Institute Genome Sequencing Center for Infectious Disease"/>
            <person name="Wu L."/>
            <person name="Ma J."/>
        </authorList>
    </citation>
    <scope>NUCLEOTIDE SEQUENCE [LARGE SCALE GENOMIC DNA]</scope>
    <source>
        <strain evidence="11">CCM 8896</strain>
    </source>
</reference>
<feature type="domain" description="ABC transporter" evidence="8">
    <location>
        <begin position="331"/>
        <end position="566"/>
    </location>
</feature>
<feature type="domain" description="ABC transmembrane type-1" evidence="9">
    <location>
        <begin position="16"/>
        <end position="298"/>
    </location>
</feature>
<dbReference type="Gene3D" id="1.20.1560.10">
    <property type="entry name" value="ABC transporter type 1, transmembrane domain"/>
    <property type="match status" value="1"/>
</dbReference>
<dbReference type="Gene3D" id="3.40.50.300">
    <property type="entry name" value="P-loop containing nucleotide triphosphate hydrolases"/>
    <property type="match status" value="1"/>
</dbReference>